<evidence type="ECO:0000259" key="1">
    <source>
        <dbReference type="Pfam" id="PF11827"/>
    </source>
</evidence>
<evidence type="ECO:0000313" key="3">
    <source>
        <dbReference type="Proteomes" id="UP000036958"/>
    </source>
</evidence>
<name>A0A0L8V8Q9_9BACT</name>
<keyword evidence="3" id="KW-1185">Reference proteome</keyword>
<evidence type="ECO:0000313" key="2">
    <source>
        <dbReference type="EMBL" id="KOH44831.1"/>
    </source>
</evidence>
<dbReference type="RefSeq" id="WP_053183567.1">
    <property type="nucleotide sequence ID" value="NZ_LGIA01000152.1"/>
</dbReference>
<reference evidence="3" key="1">
    <citation type="submission" date="2015-07" db="EMBL/GenBank/DDBJ databases">
        <title>Genome sequencing of Sunxiuqinia dokdonensis strain SK.</title>
        <authorList>
            <person name="Ahn S."/>
            <person name="Kim B.-C."/>
        </authorList>
    </citation>
    <scope>NUCLEOTIDE SEQUENCE [LARGE SCALE GENOMIC DNA]</scope>
    <source>
        <strain evidence="3">SK</strain>
    </source>
</reference>
<proteinExistence type="predicted"/>
<dbReference type="AlphaFoldDB" id="A0A0L8V8Q9"/>
<feature type="domain" description="DUF3347" evidence="1">
    <location>
        <begin position="2"/>
        <end position="91"/>
    </location>
</feature>
<accession>A0A0L8V8Q9</accession>
<dbReference type="InterPro" id="IPR021782">
    <property type="entry name" value="DUF3347"/>
</dbReference>
<dbReference type="Proteomes" id="UP000036958">
    <property type="component" value="Unassembled WGS sequence"/>
</dbReference>
<protein>
    <recommendedName>
        <fullName evidence="1">DUF3347 domain-containing protein</fullName>
    </recommendedName>
</protein>
<sequence length="136" mass="15560">MNAYLQRKDALVKDDEEAVNKSVGVMAEKVSAVVPSQLDGKGLEAWQNHKTLYETKLKEMQHIAGLEKKRPYFSHISEIMYCTIKSFGLKQGNLFVAFFPMAFNNEGAYWISQNKEIKNPYFGEKMLSCGEIKEEL</sequence>
<dbReference type="EMBL" id="LGIA01000152">
    <property type="protein sequence ID" value="KOH44831.1"/>
    <property type="molecule type" value="Genomic_DNA"/>
</dbReference>
<dbReference type="OrthoDB" id="5513217at2"/>
<organism evidence="2 3">
    <name type="scientific">Sunxiuqinia dokdonensis</name>
    <dbReference type="NCBI Taxonomy" id="1409788"/>
    <lineage>
        <taxon>Bacteria</taxon>
        <taxon>Pseudomonadati</taxon>
        <taxon>Bacteroidota</taxon>
        <taxon>Bacteroidia</taxon>
        <taxon>Marinilabiliales</taxon>
        <taxon>Prolixibacteraceae</taxon>
        <taxon>Sunxiuqinia</taxon>
    </lineage>
</organism>
<dbReference type="PATRIC" id="fig|1409788.3.peg.2456"/>
<dbReference type="STRING" id="1409788.NC99_23780"/>
<gene>
    <name evidence="2" type="ORF">NC99_23780</name>
</gene>
<comment type="caution">
    <text evidence="2">The sequence shown here is derived from an EMBL/GenBank/DDBJ whole genome shotgun (WGS) entry which is preliminary data.</text>
</comment>
<dbReference type="Pfam" id="PF11827">
    <property type="entry name" value="DUF3347"/>
    <property type="match status" value="1"/>
</dbReference>